<comment type="caution">
    <text evidence="2">The sequence shown here is derived from an EMBL/GenBank/DDBJ whole genome shotgun (WGS) entry which is preliminary data.</text>
</comment>
<accession>A0A1A9NC93</accession>
<organism evidence="2 4">
    <name type="scientific">Paraburkholderia ginsengiterrae</name>
    <dbReference type="NCBI Taxonomy" id="1462993"/>
    <lineage>
        <taxon>Bacteria</taxon>
        <taxon>Pseudomonadati</taxon>
        <taxon>Pseudomonadota</taxon>
        <taxon>Betaproteobacteria</taxon>
        <taxon>Burkholderiales</taxon>
        <taxon>Burkholderiaceae</taxon>
        <taxon>Paraburkholderia</taxon>
    </lineage>
</organism>
<dbReference type="Proteomes" id="UP000077961">
    <property type="component" value="Unassembled WGS sequence"/>
</dbReference>
<evidence type="ECO:0000313" key="4">
    <source>
        <dbReference type="Proteomes" id="UP000078116"/>
    </source>
</evidence>
<proteinExistence type="predicted"/>
<dbReference type="EMBL" id="LXKA01000132">
    <property type="protein sequence ID" value="OAJ63321.1"/>
    <property type="molecule type" value="Genomic_DNA"/>
</dbReference>
<dbReference type="AlphaFoldDB" id="A0A1A9NC93"/>
<protein>
    <submittedName>
        <fullName evidence="2">Uncharacterized protein</fullName>
    </submittedName>
</protein>
<evidence type="ECO:0000313" key="1">
    <source>
        <dbReference type="EMBL" id="OAJ59407.1"/>
    </source>
</evidence>
<keyword evidence="3" id="KW-1185">Reference proteome</keyword>
<sequence length="61" mass="6894">MHKQDIQTIVSAARETADSIVGAREWKTTEDACAMHAVIFWDMLAKRLPNTDIADLLSMFE</sequence>
<evidence type="ECO:0000313" key="2">
    <source>
        <dbReference type="EMBL" id="OAJ63321.1"/>
    </source>
</evidence>
<reference evidence="3 4" key="1">
    <citation type="submission" date="2016-04" db="EMBL/GenBank/DDBJ databases">
        <title>Reclassification of Paraburkholderia panaciterrae (Farh et al. 2015) Dobritsa &amp; Samadpour 2016 as a later homotypic synonym of Paraburkholderia ginsengiterrae (Farh et al. 2015) Dobritsa &amp; Samadpour 2016.</title>
        <authorList>
            <person name="Dobritsa A.P."/>
            <person name="Kutumbaka K."/>
            <person name="Samadpour M."/>
        </authorList>
    </citation>
    <scope>NUCLEOTIDE SEQUENCE [LARGE SCALE GENOMIC DNA]</scope>
    <source>
        <strain evidence="2 4">DCY85</strain>
        <strain evidence="1 3">DCY85-1</strain>
    </source>
</reference>
<dbReference type="OrthoDB" id="9009980at2"/>
<name>A0A1A9NC93_9BURK</name>
<evidence type="ECO:0000313" key="3">
    <source>
        <dbReference type="Proteomes" id="UP000077961"/>
    </source>
</evidence>
<gene>
    <name evidence="1" type="ORF">A6V36_27580</name>
    <name evidence="2" type="ORF">A6V37_20730</name>
</gene>
<dbReference type="RefSeq" id="WP_064267667.1">
    <property type="nucleotide sequence ID" value="NZ_LXJZ01000140.1"/>
</dbReference>
<dbReference type="Proteomes" id="UP000078116">
    <property type="component" value="Unassembled WGS sequence"/>
</dbReference>
<dbReference type="EMBL" id="LXJZ01000140">
    <property type="protein sequence ID" value="OAJ59407.1"/>
    <property type="molecule type" value="Genomic_DNA"/>
</dbReference>